<accession>A0A0D6JKV6</accession>
<organism evidence="1 2">
    <name type="scientific">Candidatus Filomicrobium marinum</name>
    <dbReference type="NCBI Taxonomy" id="1608628"/>
    <lineage>
        <taxon>Bacteria</taxon>
        <taxon>Pseudomonadati</taxon>
        <taxon>Pseudomonadota</taxon>
        <taxon>Alphaproteobacteria</taxon>
        <taxon>Hyphomicrobiales</taxon>
        <taxon>Hyphomicrobiaceae</taxon>
        <taxon>Filomicrobium</taxon>
    </lineage>
</organism>
<dbReference type="KEGG" id="fil:BN1229_v1_3770"/>
<dbReference type="RefSeq" id="WP_046479414.1">
    <property type="nucleotide sequence ID" value="NZ_LN829118.1"/>
</dbReference>
<evidence type="ECO:0000313" key="2">
    <source>
        <dbReference type="Proteomes" id="UP000033187"/>
    </source>
</evidence>
<sequence>MWIPYGLLGPLKAESAPETVRNSAEDTNEREFLVGFFVRNPVTQVWEVDILLNNGTHSETLNFHGRPAVMNLFPNDAGKLDEILYRIEACSAQQAVDACYAHVTTQLASWALRLGRGMAVAGWRVADLKHETRWRCVPFRPSALELKQPTLDQVPDTHRHLLHLYGEVRNATSPAWRLLNAMTILRAWRDRAEPFGSTDQRASEVGQSRREHLVTFETLMHSGAGSSASDLRDKPLAELIQRLEPVCRKVIRALEGERDAYSVPTRAEAAQLAEFANLADACAREVLTGELTLLQATEEAKRLEHV</sequence>
<dbReference type="EMBL" id="LN829119">
    <property type="protein sequence ID" value="CPR22327.1"/>
    <property type="molecule type" value="Genomic_DNA"/>
</dbReference>
<protein>
    <submittedName>
        <fullName evidence="1">Methylamine utilization protein MauJ</fullName>
    </submittedName>
</protein>
<dbReference type="KEGG" id="fiy:BN1229_v1_3760"/>
<evidence type="ECO:0000313" key="1">
    <source>
        <dbReference type="EMBL" id="CPR22327.1"/>
    </source>
</evidence>
<gene>
    <name evidence="1" type="primary">mauJ</name>
    <name evidence="1" type="ORF">YBN1229_v1_3760</name>
</gene>
<dbReference type="Proteomes" id="UP000033187">
    <property type="component" value="Chromosome 1"/>
</dbReference>
<proteinExistence type="predicted"/>
<reference evidence="2" key="1">
    <citation type="submission" date="2015-02" db="EMBL/GenBank/DDBJ databases">
        <authorList>
            <person name="Chooi Y.-H."/>
        </authorList>
    </citation>
    <scope>NUCLEOTIDE SEQUENCE [LARGE SCALE GENOMIC DNA]</scope>
    <source>
        <strain evidence="2">strain Y</strain>
    </source>
</reference>
<name>A0A0D6JKV6_9HYPH</name>
<keyword evidence="2" id="KW-1185">Reference proteome</keyword>
<dbReference type="OrthoDB" id="7932535at2"/>
<dbReference type="AlphaFoldDB" id="A0A0D6JKV6"/>